<dbReference type="Proteomes" id="UP000235387">
    <property type="component" value="Unassembled WGS sequence"/>
</dbReference>
<organism evidence="2 3">
    <name type="scientific">Enterovibrio norvegicus</name>
    <dbReference type="NCBI Taxonomy" id="188144"/>
    <lineage>
        <taxon>Bacteria</taxon>
        <taxon>Pseudomonadati</taxon>
        <taxon>Pseudomonadota</taxon>
        <taxon>Gammaproteobacteria</taxon>
        <taxon>Vibrionales</taxon>
        <taxon>Vibrionaceae</taxon>
        <taxon>Enterovibrio</taxon>
    </lineage>
</organism>
<keyword evidence="1" id="KW-0812">Transmembrane</keyword>
<accession>A0A2N7LFQ9</accession>
<keyword evidence="1" id="KW-1133">Transmembrane helix</keyword>
<dbReference type="RefSeq" id="WP_102390247.1">
    <property type="nucleotide sequence ID" value="NZ_MDAL01000008.1"/>
</dbReference>
<feature type="transmembrane region" description="Helical" evidence="1">
    <location>
        <begin position="342"/>
        <end position="360"/>
    </location>
</feature>
<evidence type="ECO:0000256" key="1">
    <source>
        <dbReference type="SAM" id="Phobius"/>
    </source>
</evidence>
<keyword evidence="1" id="KW-0472">Membrane</keyword>
<evidence type="ECO:0000313" key="2">
    <source>
        <dbReference type="EMBL" id="PMN94293.1"/>
    </source>
</evidence>
<reference evidence="3" key="1">
    <citation type="submission" date="2016-07" db="EMBL/GenBank/DDBJ databases">
        <title>Nontailed viruses are major unrecognized killers of bacteria in the ocean.</title>
        <authorList>
            <person name="Kauffman K."/>
            <person name="Hussain F."/>
            <person name="Yang J."/>
            <person name="Arevalo P."/>
            <person name="Brown J."/>
            <person name="Cutler M."/>
            <person name="Kelly L."/>
            <person name="Polz M.F."/>
        </authorList>
    </citation>
    <scope>NUCLEOTIDE SEQUENCE [LARGE SCALE GENOMIC DNA]</scope>
    <source>
        <strain evidence="3">10N.261.45.A10</strain>
    </source>
</reference>
<evidence type="ECO:0008006" key="4">
    <source>
        <dbReference type="Google" id="ProtNLM"/>
    </source>
</evidence>
<gene>
    <name evidence="2" type="ORF">BCT23_10650</name>
</gene>
<evidence type="ECO:0000313" key="3">
    <source>
        <dbReference type="Proteomes" id="UP000235387"/>
    </source>
</evidence>
<protein>
    <recommendedName>
        <fullName evidence="4">Primosomal protein N' (Replication factor Y)-superfamily II helicase</fullName>
    </recommendedName>
</protein>
<dbReference type="EMBL" id="MDAL01000008">
    <property type="protein sequence ID" value="PMN94293.1"/>
    <property type="molecule type" value="Genomic_DNA"/>
</dbReference>
<name>A0A2N7LFQ9_9GAMM</name>
<proteinExistence type="predicted"/>
<sequence>MEQLKTQCENCAADQVYLPGTKGLSCNYCGHFTEFKTEETAANEANEELCLSSYLESYSPLPEEQIERHIVKCSGCGAQPELEENQESGNCPFCDSPIVVGQAQSKKLIKPQGLLAFDVSRNQARESFSSWLKGLWFAPNSLQKQITQHEKFKGIYLPYWTYDCETKTQYRGQRGDDYYETVTRQNSDGESVSEQVRKTRWRSVRGEVYDSFDDVLVPATHSLPRKMLYELEPWDLNNVVDYKEEYLSGYVTESYQVDLKEGFIEAKDIMKPQIERTIHRDIGGDRQQITSTQTQFSKETFKHLLCPVWVSAYRHKGELYQILVNARTGEIQGERPYSWVKIGLTALSVAALVGIGVYFYQVNAGPV</sequence>
<dbReference type="AlphaFoldDB" id="A0A2N7LFQ9"/>
<comment type="caution">
    <text evidence="2">The sequence shown here is derived from an EMBL/GenBank/DDBJ whole genome shotgun (WGS) entry which is preliminary data.</text>
</comment>